<dbReference type="EMBL" id="JAQQPZ010000002">
    <property type="protein sequence ID" value="MDD8058219.1"/>
    <property type="molecule type" value="Genomic_DNA"/>
</dbReference>
<evidence type="ECO:0000313" key="2">
    <source>
        <dbReference type="EMBL" id="MDD8058219.1"/>
    </source>
</evidence>
<organism evidence="2 3">
    <name type="scientific">Shewanella metallivivens</name>
    <dbReference type="NCBI Taxonomy" id="2872342"/>
    <lineage>
        <taxon>Bacteria</taxon>
        <taxon>Pseudomonadati</taxon>
        <taxon>Pseudomonadota</taxon>
        <taxon>Gammaproteobacteria</taxon>
        <taxon>Alteromonadales</taxon>
        <taxon>Shewanellaceae</taxon>
        <taxon>Shewanella</taxon>
    </lineage>
</organism>
<sequence>MSTTNYPCFDTFRGQQAVATGQRNNSKFVSSSIGMFFVLLVFVLLGQVAFIVLDNIFPQ</sequence>
<evidence type="ECO:0000313" key="3">
    <source>
        <dbReference type="Proteomes" id="UP001213691"/>
    </source>
</evidence>
<evidence type="ECO:0000256" key="1">
    <source>
        <dbReference type="SAM" id="Phobius"/>
    </source>
</evidence>
<accession>A0ABT5TI44</accession>
<evidence type="ECO:0008006" key="4">
    <source>
        <dbReference type="Google" id="ProtNLM"/>
    </source>
</evidence>
<keyword evidence="1" id="KW-0812">Transmembrane</keyword>
<feature type="transmembrane region" description="Helical" evidence="1">
    <location>
        <begin position="33"/>
        <end position="53"/>
    </location>
</feature>
<name>A0ABT5TI44_9GAMM</name>
<reference evidence="2 3" key="1">
    <citation type="submission" date="2023-02" db="EMBL/GenBank/DDBJ databases">
        <title>Genome sequence of Shewanella metallivivens ER-Te-42B-Light, sp. nov., enriched from sulfide tube worms (Riftia pachyptila) isolated from Explorer Ridge in the Pacific Ocean.</title>
        <authorList>
            <person name="Maltman C."/>
            <person name="Kuzyk S.B."/>
            <person name="Kyndt J.A."/>
            <person name="Yurkov V."/>
        </authorList>
    </citation>
    <scope>NUCLEOTIDE SEQUENCE [LARGE SCALE GENOMIC DNA]</scope>
    <source>
        <strain evidence="2 3">ER-Te-42B-Light</strain>
    </source>
</reference>
<keyword evidence="1" id="KW-1133">Transmembrane helix</keyword>
<gene>
    <name evidence="2" type="ORF">PQR79_03600</name>
</gene>
<keyword evidence="1" id="KW-0472">Membrane</keyword>
<dbReference type="Proteomes" id="UP001213691">
    <property type="component" value="Unassembled WGS sequence"/>
</dbReference>
<protein>
    <recommendedName>
        <fullName evidence="4">DUF2970 domain-containing protein</fullName>
    </recommendedName>
</protein>
<comment type="caution">
    <text evidence="2">The sequence shown here is derived from an EMBL/GenBank/DDBJ whole genome shotgun (WGS) entry which is preliminary data.</text>
</comment>
<keyword evidence="3" id="KW-1185">Reference proteome</keyword>
<proteinExistence type="predicted"/>
<dbReference type="RefSeq" id="WP_274408380.1">
    <property type="nucleotide sequence ID" value="NZ_JAQQPZ010000002.1"/>
</dbReference>